<keyword evidence="7" id="KW-1185">Reference proteome</keyword>
<dbReference type="Gene3D" id="3.30.70.80">
    <property type="entry name" value="Peptidase S8 propeptide/proteinase inhibitor I9"/>
    <property type="match status" value="1"/>
</dbReference>
<dbReference type="Pfam" id="PF05922">
    <property type="entry name" value="Inhibitor_I9"/>
    <property type="match status" value="1"/>
</dbReference>
<evidence type="ECO:0000313" key="6">
    <source>
        <dbReference type="EMBL" id="GFS40015.1"/>
    </source>
</evidence>
<evidence type="ECO:0000256" key="1">
    <source>
        <dbReference type="ARBA" id="ARBA00011073"/>
    </source>
</evidence>
<dbReference type="EMBL" id="BJWL01000339">
    <property type="protein sequence ID" value="GFS40015.1"/>
    <property type="molecule type" value="Genomic_DNA"/>
</dbReference>
<dbReference type="InterPro" id="IPR021139">
    <property type="entry name" value="NYN"/>
</dbReference>
<organism evidence="6 7">
    <name type="scientific">Actinidia rufa</name>
    <dbReference type="NCBI Taxonomy" id="165716"/>
    <lineage>
        <taxon>Eukaryota</taxon>
        <taxon>Viridiplantae</taxon>
        <taxon>Streptophyta</taxon>
        <taxon>Embryophyta</taxon>
        <taxon>Tracheophyta</taxon>
        <taxon>Spermatophyta</taxon>
        <taxon>Magnoliopsida</taxon>
        <taxon>eudicotyledons</taxon>
        <taxon>Gunneridae</taxon>
        <taxon>Pentapetalae</taxon>
        <taxon>asterids</taxon>
        <taxon>Ericales</taxon>
        <taxon>Actinidiaceae</taxon>
        <taxon>Actinidia</taxon>
    </lineage>
</organism>
<keyword evidence="6" id="KW-0540">Nuclease</keyword>
<dbReference type="InterPro" id="IPR045051">
    <property type="entry name" value="SBT"/>
</dbReference>
<dbReference type="CDD" id="cd02120">
    <property type="entry name" value="PA_subtilisin_like"/>
    <property type="match status" value="1"/>
</dbReference>
<comment type="caution">
    <text evidence="6">The sequence shown here is derived from an EMBL/GenBank/DDBJ whole genome shotgun (WGS) entry which is preliminary data.</text>
</comment>
<dbReference type="Gene3D" id="2.60.40.2310">
    <property type="match status" value="1"/>
</dbReference>
<dbReference type="PANTHER" id="PTHR10795">
    <property type="entry name" value="PROPROTEIN CONVERTASE SUBTILISIN/KEXIN"/>
    <property type="match status" value="1"/>
</dbReference>
<dbReference type="InterPro" id="IPR041469">
    <property type="entry name" value="Subtilisin-like_FN3"/>
</dbReference>
<dbReference type="Pfam" id="PF01936">
    <property type="entry name" value="NYN"/>
    <property type="match status" value="1"/>
</dbReference>
<keyword evidence="2" id="KW-0732">Signal</keyword>
<dbReference type="Proteomes" id="UP000585474">
    <property type="component" value="Unassembled WGS sequence"/>
</dbReference>
<accession>A0A7J0DRG7</accession>
<comment type="similarity">
    <text evidence="1">Belongs to the peptidase S8 family.</text>
</comment>
<dbReference type="GO" id="GO:0004540">
    <property type="term" value="F:RNA nuclease activity"/>
    <property type="evidence" value="ECO:0007669"/>
    <property type="project" value="InterPro"/>
</dbReference>
<evidence type="ECO:0000256" key="2">
    <source>
        <dbReference type="ARBA" id="ARBA00022729"/>
    </source>
</evidence>
<evidence type="ECO:0000259" key="3">
    <source>
        <dbReference type="Pfam" id="PF01936"/>
    </source>
</evidence>
<dbReference type="InterPro" id="IPR037045">
    <property type="entry name" value="S8pro/Inhibitor_I9_sf"/>
</dbReference>
<dbReference type="GO" id="GO:0004519">
    <property type="term" value="F:endonuclease activity"/>
    <property type="evidence" value="ECO:0007669"/>
    <property type="project" value="UniProtKB-KW"/>
</dbReference>
<evidence type="ECO:0000259" key="4">
    <source>
        <dbReference type="Pfam" id="PF05922"/>
    </source>
</evidence>
<feature type="domain" description="Inhibitor I9" evidence="4">
    <location>
        <begin position="287"/>
        <end position="361"/>
    </location>
</feature>
<feature type="domain" description="Subtilisin-like protease fibronectin type-III" evidence="5">
    <location>
        <begin position="452"/>
        <end position="540"/>
    </location>
</feature>
<dbReference type="FunFam" id="3.30.70.80:FF:000003">
    <property type="entry name" value="Subtilisin-like protease SBT1.9"/>
    <property type="match status" value="1"/>
</dbReference>
<evidence type="ECO:0000259" key="5">
    <source>
        <dbReference type="Pfam" id="PF17766"/>
    </source>
</evidence>
<keyword evidence="6" id="KW-0255">Endonuclease</keyword>
<dbReference type="InterPro" id="IPR010259">
    <property type="entry name" value="S8pro/Inhibitor_I9"/>
</dbReference>
<name>A0A7J0DRG7_9ERIC</name>
<feature type="domain" description="NYN" evidence="3">
    <location>
        <begin position="102"/>
        <end position="152"/>
    </location>
</feature>
<protein>
    <submittedName>
        <fullName evidence="6">Putative endonuclease or glycosyl hydrolase</fullName>
    </submittedName>
</protein>
<keyword evidence="6" id="KW-0378">Hydrolase</keyword>
<dbReference type="OrthoDB" id="2014869at2759"/>
<reference evidence="7" key="1">
    <citation type="submission" date="2019-07" db="EMBL/GenBank/DDBJ databases">
        <title>De Novo Assembly of kiwifruit Actinidia rufa.</title>
        <authorList>
            <person name="Sugita-Konishi S."/>
            <person name="Sato K."/>
            <person name="Mori E."/>
            <person name="Abe Y."/>
            <person name="Kisaki G."/>
            <person name="Hamano K."/>
            <person name="Suezawa K."/>
            <person name="Otani M."/>
            <person name="Fukuda T."/>
            <person name="Manabe T."/>
            <person name="Gomi K."/>
            <person name="Tabuchi M."/>
            <person name="Akimitsu K."/>
            <person name="Kataoka I."/>
        </authorList>
    </citation>
    <scope>NUCLEOTIDE SEQUENCE [LARGE SCALE GENOMIC DNA]</scope>
    <source>
        <strain evidence="7">cv. Fuchu</strain>
    </source>
</reference>
<dbReference type="GO" id="GO:0016787">
    <property type="term" value="F:hydrolase activity"/>
    <property type="evidence" value="ECO:0007669"/>
    <property type="project" value="UniProtKB-KW"/>
</dbReference>
<sequence>MSDLTEEWGTGRMATVMEAWGRGDGDGGGIGVVEQLRQRSLPAWWEGGVDFRSGSFNAKTIIVSVTVFDLSIRLISSLEAANDKNWRCQVGLPKNWRKTRRCTKWEKDAADKFILIDVFFFALDNLTPSSIMLISGDVDFAPALYILGHHDYACDSCHSFWGGCFHLSSAMSNAGGFVWDWPSVAHGEGFVPLSKDLIPPHGVLAEIVGYMMGCHINDNPNGQNEPAVVIYRGISQGVDNSSVFSMLSQLSEYNSTSITMPLFPLNFKISKSSICISAFVADDHRAYIIHMDKSTMPAPFSDHHNWYMSTLSSLSSPDGVLPTHHYTYTHVLDGFSEVLSRSQLDELEKMPGHITTYPDTMGTVHTAHTPSKETCDDNSLDHKEVAGKQVFCDYIDENSDVNTFKIDRAGAAGAIFSMDFGPFLEPVDFYIPFVAVTPKYDLIKDYLIKTKNSTVDIRVLTNVVNTRTVYHAVVKAPLGMKVVVEPPTIAFTGKYSKARFDVTVEVDIGDAGPTSDYIVSYGYLIWNEVNGMHVVRSPIVAACAP</sequence>
<dbReference type="Pfam" id="PF17766">
    <property type="entry name" value="fn3_6"/>
    <property type="match status" value="1"/>
</dbReference>
<dbReference type="AlphaFoldDB" id="A0A7J0DRG7"/>
<gene>
    <name evidence="6" type="ORF">Acr_00g0066220</name>
</gene>
<evidence type="ECO:0000313" key="7">
    <source>
        <dbReference type="Proteomes" id="UP000585474"/>
    </source>
</evidence>
<proteinExistence type="inferred from homology"/>